<organism evidence="5 6">
    <name type="scientific">Oceanobacillus jeddahense</name>
    <dbReference type="NCBI Taxonomy" id="1462527"/>
    <lineage>
        <taxon>Bacteria</taxon>
        <taxon>Bacillati</taxon>
        <taxon>Bacillota</taxon>
        <taxon>Bacilli</taxon>
        <taxon>Bacillales</taxon>
        <taxon>Bacillaceae</taxon>
        <taxon>Oceanobacillus</taxon>
    </lineage>
</organism>
<dbReference type="SUPFAM" id="SSF46894">
    <property type="entry name" value="C-terminal effector domain of the bipartite response regulators"/>
    <property type="match status" value="1"/>
</dbReference>
<proteinExistence type="predicted"/>
<keyword evidence="2" id="KW-0238">DNA-binding</keyword>
<dbReference type="PRINTS" id="PR00038">
    <property type="entry name" value="HTHLUXR"/>
</dbReference>
<dbReference type="EMBL" id="CP101914">
    <property type="protein sequence ID" value="UUI05562.1"/>
    <property type="molecule type" value="Genomic_DNA"/>
</dbReference>
<dbReference type="PROSITE" id="PS00622">
    <property type="entry name" value="HTH_LUXR_1"/>
    <property type="match status" value="1"/>
</dbReference>
<evidence type="ECO:0000313" key="5">
    <source>
        <dbReference type="EMBL" id="UUI05562.1"/>
    </source>
</evidence>
<dbReference type="Pfam" id="PF00196">
    <property type="entry name" value="GerE"/>
    <property type="match status" value="1"/>
</dbReference>
<sequence length="77" mass="9265">MFCIRIFLKVFLTNRKLQWDEHLSTYHNLTPRERIILKHITYGQSNKEITAELHITEKTVKTHITSIFGKMKDQDYT</sequence>
<dbReference type="CDD" id="cd06170">
    <property type="entry name" value="LuxR_C_like"/>
    <property type="match status" value="1"/>
</dbReference>
<dbReference type="InterPro" id="IPR036388">
    <property type="entry name" value="WH-like_DNA-bd_sf"/>
</dbReference>
<dbReference type="InterPro" id="IPR000792">
    <property type="entry name" value="Tscrpt_reg_LuxR_C"/>
</dbReference>
<evidence type="ECO:0000256" key="1">
    <source>
        <dbReference type="ARBA" id="ARBA00023015"/>
    </source>
</evidence>
<evidence type="ECO:0000259" key="4">
    <source>
        <dbReference type="PROSITE" id="PS50043"/>
    </source>
</evidence>
<keyword evidence="3" id="KW-0804">Transcription</keyword>
<name>A0ABY5K1M3_9BACI</name>
<dbReference type="Gene3D" id="1.10.10.10">
    <property type="entry name" value="Winged helix-like DNA-binding domain superfamily/Winged helix DNA-binding domain"/>
    <property type="match status" value="1"/>
</dbReference>
<dbReference type="SMART" id="SM00421">
    <property type="entry name" value="HTH_LUXR"/>
    <property type="match status" value="1"/>
</dbReference>
<dbReference type="Proteomes" id="UP001059773">
    <property type="component" value="Chromosome"/>
</dbReference>
<evidence type="ECO:0000313" key="6">
    <source>
        <dbReference type="Proteomes" id="UP001059773"/>
    </source>
</evidence>
<dbReference type="PROSITE" id="PS50043">
    <property type="entry name" value="HTH_LUXR_2"/>
    <property type="match status" value="1"/>
</dbReference>
<evidence type="ECO:0000256" key="2">
    <source>
        <dbReference type="ARBA" id="ARBA00023125"/>
    </source>
</evidence>
<keyword evidence="1" id="KW-0805">Transcription regulation</keyword>
<reference evidence="5" key="1">
    <citation type="submission" date="2022-07" db="EMBL/GenBank/DDBJ databases">
        <title>FELIX.</title>
        <authorList>
            <person name="Wan K.H."/>
            <person name="Park S."/>
            <person name="Lawrence Q."/>
            <person name="Eichenberger J.P."/>
            <person name="Booth B.W."/>
            <person name="Piaggio A.J."/>
            <person name="Chandler J.C."/>
            <person name="Franklin A.B."/>
            <person name="Celniker S.E."/>
        </authorList>
    </citation>
    <scope>NUCLEOTIDE SEQUENCE</scope>
    <source>
        <strain evidence="5">QA-1986 374</strain>
    </source>
</reference>
<feature type="domain" description="HTH luxR-type" evidence="4">
    <location>
        <begin position="22"/>
        <end position="77"/>
    </location>
</feature>
<dbReference type="PANTHER" id="PTHR44688">
    <property type="entry name" value="DNA-BINDING TRANSCRIPTIONAL ACTIVATOR DEVR_DOSR"/>
    <property type="match status" value="1"/>
</dbReference>
<dbReference type="PANTHER" id="PTHR44688:SF16">
    <property type="entry name" value="DNA-BINDING TRANSCRIPTIONAL ACTIVATOR DEVR_DOSR"/>
    <property type="match status" value="1"/>
</dbReference>
<dbReference type="InterPro" id="IPR016032">
    <property type="entry name" value="Sig_transdc_resp-reg_C-effctor"/>
</dbReference>
<accession>A0ABY5K1M3</accession>
<dbReference type="RefSeq" id="WP_256710397.1">
    <property type="nucleotide sequence ID" value="NZ_JBHTNK010000012.1"/>
</dbReference>
<keyword evidence="6" id="KW-1185">Reference proteome</keyword>
<gene>
    <name evidence="5" type="ORF">NP439_13320</name>
</gene>
<protein>
    <submittedName>
        <fullName evidence="5">LuxR C-terminal-related transcriptional regulator</fullName>
    </submittedName>
</protein>
<evidence type="ECO:0000256" key="3">
    <source>
        <dbReference type="ARBA" id="ARBA00023163"/>
    </source>
</evidence>